<dbReference type="GO" id="GO:0005829">
    <property type="term" value="C:cytosol"/>
    <property type="evidence" value="ECO:0007669"/>
    <property type="project" value="Ensembl"/>
</dbReference>
<name>F7C572_MACMU</name>
<evidence type="ECO:0000313" key="7">
    <source>
        <dbReference type="Proteomes" id="UP000006718"/>
    </source>
</evidence>
<dbReference type="Proteomes" id="UP000006718">
    <property type="component" value="Chromosome 1"/>
</dbReference>
<dbReference type="Bgee" id="ENSMMUG00000018458">
    <property type="expression patterns" value="Expressed in testis and 20 other cell types or tissues"/>
</dbReference>
<feature type="domain" description="Telomerase activating protein Est1-like N-terminal" evidence="5">
    <location>
        <begin position="361"/>
        <end position="474"/>
    </location>
</feature>
<dbReference type="InParanoid" id="F7C572"/>
<proteinExistence type="predicted"/>
<feature type="compositionally biased region" description="Polar residues" evidence="3">
    <location>
        <begin position="956"/>
        <end position="982"/>
    </location>
</feature>
<comment type="subcellular location">
    <subcellularLocation>
        <location evidence="2">Nucleus</location>
    </subcellularLocation>
</comment>
<feature type="compositionally biased region" description="Low complexity" evidence="3">
    <location>
        <begin position="1309"/>
        <end position="1335"/>
    </location>
</feature>
<dbReference type="CTD" id="9887"/>
<feature type="region of interest" description="Disordered" evidence="3">
    <location>
        <begin position="183"/>
        <end position="205"/>
    </location>
</feature>
<reference evidence="6" key="3">
    <citation type="submission" date="2025-08" db="UniProtKB">
        <authorList>
            <consortium name="Ensembl"/>
        </authorList>
    </citation>
    <scope>IDENTIFICATION</scope>
    <source>
        <strain evidence="6">17573</strain>
    </source>
</reference>
<dbReference type="GO" id="GO:0000184">
    <property type="term" value="P:nuclear-transcribed mRNA catabolic process, nonsense-mediated decay"/>
    <property type="evidence" value="ECO:0007669"/>
    <property type="project" value="UniProtKB-KW"/>
</dbReference>
<dbReference type="PaxDb" id="9544-ENSMMUP00000037894"/>
<dbReference type="OMA" id="NLFSRME"/>
<reference evidence="7" key="1">
    <citation type="journal article" date="2007" name="Science">
        <title>Evolutionary and biomedical insights from the rhesus macaque genome.</title>
        <authorList>
            <person name="Gibbs R.A."/>
            <person name="Rogers J."/>
            <person name="Katze M.G."/>
            <person name="Bumgarner R."/>
            <person name="Weinstock G.M."/>
            <person name="Mardis E.R."/>
            <person name="Remington K.A."/>
            <person name="Strausberg R.L."/>
            <person name="Venter J.C."/>
            <person name="Wilson R.K."/>
            <person name="Batzer M.A."/>
            <person name="Bustamante C.D."/>
            <person name="Eichler E.E."/>
            <person name="Hahn M.W."/>
            <person name="Hardison R.C."/>
            <person name="Makova K.D."/>
            <person name="Miller W."/>
            <person name="Milosavljevic A."/>
            <person name="Palermo R.E."/>
            <person name="Siepel A."/>
            <person name="Sikela J.M."/>
            <person name="Attaway T."/>
            <person name="Bell S."/>
            <person name="Bernard K.E."/>
            <person name="Buhay C.J."/>
            <person name="Chandrabose M.N."/>
            <person name="Dao M."/>
            <person name="Davis C."/>
            <person name="Delehaunty K.D."/>
            <person name="Ding Y."/>
            <person name="Dinh H.H."/>
            <person name="Dugan-Rocha S."/>
            <person name="Fulton L.A."/>
            <person name="Gabisi R.A."/>
            <person name="Garner T.T."/>
            <person name="Godfrey J."/>
            <person name="Hawes A.C."/>
            <person name="Hernandez J."/>
            <person name="Hines S."/>
            <person name="Holder M."/>
            <person name="Hume J."/>
            <person name="Jhangiani S.N."/>
            <person name="Joshi V."/>
            <person name="Khan Z.M."/>
            <person name="Kirkness E.F."/>
            <person name="Cree A."/>
            <person name="Fowler R.G."/>
            <person name="Lee S."/>
            <person name="Lewis L.R."/>
            <person name="Li Z."/>
            <person name="Liu Y.-S."/>
            <person name="Moore S.M."/>
            <person name="Muzny D."/>
            <person name="Nazareth L.V."/>
            <person name="Ngo D.N."/>
            <person name="Okwuonu G.O."/>
            <person name="Pai G."/>
            <person name="Parker D."/>
            <person name="Paul H.A."/>
            <person name="Pfannkoch C."/>
            <person name="Pohl C.S."/>
            <person name="Rogers Y.-H.C."/>
            <person name="Ruiz S.J."/>
            <person name="Sabo A."/>
            <person name="Santibanez J."/>
            <person name="Schneider B.W."/>
            <person name="Smith S.M."/>
            <person name="Sodergren E."/>
            <person name="Svatek A.F."/>
            <person name="Utterback T.R."/>
            <person name="Vattathil S."/>
            <person name="Warren W."/>
            <person name="White C.S."/>
            <person name="Chinwalla A.T."/>
            <person name="Feng Y."/>
            <person name="Halpern A.L."/>
            <person name="Hillier L.W."/>
            <person name="Huang X."/>
            <person name="Minx P."/>
            <person name="Nelson J.O."/>
            <person name="Pepin K.H."/>
            <person name="Qin X."/>
            <person name="Sutton G.G."/>
            <person name="Venter E."/>
            <person name="Walenz B.P."/>
            <person name="Wallis J.W."/>
            <person name="Worley K.C."/>
            <person name="Yang S.-P."/>
            <person name="Jones S.M."/>
            <person name="Marra M.A."/>
            <person name="Rocchi M."/>
            <person name="Schein J.E."/>
            <person name="Baertsch R."/>
            <person name="Clarke L."/>
            <person name="Csuros M."/>
            <person name="Glasscock J."/>
            <person name="Harris R.A."/>
            <person name="Havlak P."/>
            <person name="Jackson A.R."/>
            <person name="Jiang H."/>
            <person name="Liu Y."/>
            <person name="Messina D.N."/>
            <person name="Shen Y."/>
            <person name="Song H.X.-Z."/>
            <person name="Wylie T."/>
            <person name="Zhang L."/>
            <person name="Birney E."/>
            <person name="Han K."/>
            <person name="Konkel M.K."/>
            <person name="Lee J."/>
            <person name="Smit A.F.A."/>
            <person name="Ullmer B."/>
            <person name="Wang H."/>
            <person name="Xing J."/>
            <person name="Burhans R."/>
            <person name="Cheng Z."/>
            <person name="Karro J.E."/>
            <person name="Ma J."/>
            <person name="Raney B."/>
            <person name="She X."/>
            <person name="Cox M.J."/>
            <person name="Demuth J.P."/>
            <person name="Dumas L.J."/>
            <person name="Han S.-G."/>
            <person name="Hopkins J."/>
            <person name="Karimpour-Fard A."/>
            <person name="Kim Y.H."/>
            <person name="Pollack J.R."/>
            <person name="Vinar T."/>
            <person name="Addo-Quaye C."/>
            <person name="Degenhardt J."/>
            <person name="Denby A."/>
            <person name="Hubisz M.J."/>
            <person name="Indap A."/>
            <person name="Kosiol C."/>
            <person name="Lahn B.T."/>
            <person name="Lawson H.A."/>
            <person name="Marklein A."/>
            <person name="Nielsen R."/>
            <person name="Vallender E.J."/>
            <person name="Clark A.G."/>
            <person name="Ferguson B."/>
            <person name="Hernandez R.D."/>
            <person name="Hirani K."/>
            <person name="Kehrer-Sawatzki H."/>
            <person name="Kolb J."/>
            <person name="Patil S."/>
            <person name="Pu L.-L."/>
            <person name="Ren Y."/>
            <person name="Smith D.G."/>
            <person name="Wheeler D.A."/>
            <person name="Schenck I."/>
            <person name="Ball E.V."/>
            <person name="Chen R."/>
            <person name="Cooper D.N."/>
            <person name="Giardine B."/>
            <person name="Hsu F."/>
            <person name="Kent W.J."/>
            <person name="Lesk A."/>
            <person name="Nelson D.L."/>
            <person name="O'brien W.E."/>
            <person name="Pruefer K."/>
            <person name="Stenson P.D."/>
            <person name="Wallace J.C."/>
            <person name="Ke H."/>
            <person name="Liu X.-M."/>
            <person name="Wang P."/>
            <person name="Xiang A.P."/>
            <person name="Yang F."/>
            <person name="Barber G.P."/>
            <person name="Haussler D."/>
            <person name="Karolchik D."/>
            <person name="Kern A.D."/>
            <person name="Kuhn R.M."/>
            <person name="Smith K.E."/>
            <person name="Zwieg A.S."/>
        </authorList>
    </citation>
    <scope>NUCLEOTIDE SEQUENCE [LARGE SCALE GENOMIC DNA]</scope>
    <source>
        <strain evidence="7">17573</strain>
    </source>
</reference>
<keyword evidence="1 2" id="KW-0866">Nonsense-mediated mRNA decay</keyword>
<dbReference type="RefSeq" id="XP_014977546.2">
    <property type="nucleotide sequence ID" value="XM_015122060.2"/>
</dbReference>
<dbReference type="PANTHER" id="PTHR15696:SF5">
    <property type="entry name" value="NONSENSE-MEDIATED MRNA DECAY FACTOR SMG7"/>
    <property type="match status" value="1"/>
</dbReference>
<dbReference type="Pfam" id="PF10373">
    <property type="entry name" value="EST1_DNA_bind"/>
    <property type="match status" value="1"/>
</dbReference>
<dbReference type="FunCoup" id="F7C572">
    <property type="interactions" value="3748"/>
</dbReference>
<dbReference type="VEuPathDB" id="HostDB:ENSMMUG00000018458"/>
<dbReference type="SUPFAM" id="SSF48452">
    <property type="entry name" value="TPR-like"/>
    <property type="match status" value="1"/>
</dbReference>
<evidence type="ECO:0000313" key="8">
    <source>
        <dbReference type="VGNC" id="VGNC:77725"/>
    </source>
</evidence>
<dbReference type="InterPro" id="IPR018834">
    <property type="entry name" value="DNA/RNA-bd_Est1-type"/>
</dbReference>
<feature type="domain" description="DNA/RNA-binding" evidence="4">
    <location>
        <begin position="477"/>
        <end position="736"/>
    </location>
</feature>
<dbReference type="Ensembl" id="ENSMMUT00000044871.3">
    <property type="protein sequence ID" value="ENSMMUP00000037894.3"/>
    <property type="gene ID" value="ENSMMUG00000018458.4"/>
</dbReference>
<dbReference type="STRING" id="9544.ENSMMUP00000037894"/>
<dbReference type="InterPro" id="IPR045153">
    <property type="entry name" value="Est1/Ebs1-like"/>
</dbReference>
<accession>F7C572</accession>
<feature type="region of interest" description="Disordered" evidence="3">
    <location>
        <begin position="1148"/>
        <end position="1180"/>
    </location>
</feature>
<feature type="region of interest" description="Disordered" evidence="3">
    <location>
        <begin position="231"/>
        <end position="308"/>
    </location>
</feature>
<dbReference type="VGNC" id="VGNC:77725">
    <property type="gene designation" value="SMG7"/>
</dbReference>
<keyword evidence="7" id="KW-1185">Reference proteome</keyword>
<feature type="compositionally biased region" description="Polar residues" evidence="3">
    <location>
        <begin position="1298"/>
        <end position="1308"/>
    </location>
</feature>
<feature type="compositionally biased region" description="Low complexity" evidence="3">
    <location>
        <begin position="1427"/>
        <end position="1441"/>
    </location>
</feature>
<dbReference type="PANTHER" id="PTHR15696">
    <property type="entry name" value="SMG-7 SUPPRESSOR WITH MORPHOLOGICAL EFFECT ON GENITALIA PROTEIN 7"/>
    <property type="match status" value="1"/>
</dbReference>
<feature type="region of interest" description="Disordered" evidence="3">
    <location>
        <begin position="956"/>
        <end position="1054"/>
    </location>
</feature>
<feature type="compositionally biased region" description="Basic and acidic residues" evidence="3">
    <location>
        <begin position="1163"/>
        <end position="1177"/>
    </location>
</feature>
<dbReference type="InterPro" id="IPR019458">
    <property type="entry name" value="Est1-like_N"/>
</dbReference>
<dbReference type="ExpressionAtlas" id="F7C572">
    <property type="expression patterns" value="baseline"/>
</dbReference>
<feature type="region of interest" description="Disordered" evidence="3">
    <location>
        <begin position="856"/>
        <end position="921"/>
    </location>
</feature>
<reference evidence="6" key="2">
    <citation type="submission" date="2019-01" db="EMBL/GenBank/DDBJ databases">
        <authorList>
            <person name="Graves T."/>
            <person name="Eichler E.E."/>
            <person name="Wilson R.K."/>
        </authorList>
    </citation>
    <scope>NUCLEOTIDE SEQUENCE [LARGE SCALE GENOMIC DNA]</scope>
    <source>
        <strain evidence="6">17573</strain>
    </source>
</reference>
<dbReference type="Gene3D" id="1.25.40.10">
    <property type="entry name" value="Tetratricopeptide repeat domain"/>
    <property type="match status" value="1"/>
</dbReference>
<evidence type="ECO:0000256" key="2">
    <source>
        <dbReference type="RuleBase" id="RU369098"/>
    </source>
</evidence>
<dbReference type="GeneID" id="717603"/>
<feature type="region of interest" description="Disordered" evidence="3">
    <location>
        <begin position="1298"/>
        <end position="1365"/>
    </location>
</feature>
<gene>
    <name evidence="6 8" type="primary">SMG7</name>
</gene>
<reference evidence="6" key="4">
    <citation type="submission" date="2025-09" db="UniProtKB">
        <authorList>
            <consortium name="Ensembl"/>
        </authorList>
    </citation>
    <scope>IDENTIFICATION</scope>
    <source>
        <strain evidence="6">17573</strain>
    </source>
</reference>
<evidence type="ECO:0000256" key="1">
    <source>
        <dbReference type="ARBA" id="ARBA00023161"/>
    </source>
</evidence>
<feature type="compositionally biased region" description="Polar residues" evidence="3">
    <location>
        <begin position="893"/>
        <end position="906"/>
    </location>
</feature>
<sequence length="1447" mass="160375">MEGMPTGNPGRFPGNPLAKGRVTLSAHTGYYDNTTTASSCHGSCLSNPILFFSLPLRAPPYPLQESPSVHGEGLQRRGKGVLRVTLYAREKTRVEGLLGGTVGGRGGVSGGEEWRRAKRKREIRWSDKKGEDFECNSRFFGPRCSWWGWDCPLAREEKGGLAGSLQAPPAGSSEAAHAPHSLLIPKGSATEKRKSPGETGAAEISREGAPLVADFLPLLLLFPPPLLPPPPPLGRSVPAPHGPEQQRKQLSPLPPPRLIHPHPLAERGGAGGEEDGGGRQHPRCRGAAPRSLRDPRRLRGKTRRRRMSLQSAQYLRQAEVLKADMTDSKLGPAEVWTSRQALQDLYQKMLVTDLEYALDKKVEQDLWNHAFKNQITTLQGQAKNRANPNRSEVQANLSLFLEAASGFYTQLLQELCTVFNVDLPCRVKSSQLGIISNKQTHTSAIVKPQSSSCSYICQHCLVHLGDIARYRNQTSQAESYYRHAAQLVPSNGQPYNQLAILASSKGDHLTTIFYYCRSIAVKFPFPAASTNLQKALSKALESRDEVKTKWGVSDFIKAFIKFHGHVYLSKSLEKLSPLREKLEEQFKRLLFQKAFNSQQLVHVTVINLFQLHHLRDFSNETEQHSYSQDEQLCWTQLLALFMSFLGILCKCPLQNESQEESYNAYPLPAVKVSMDWLRLRPRVFQEAVVDERQYIWPWLISLLNSFHPHEEDLSSTSATPLPEEFELQGFLALRPSFRNLDFSKGHQGITGDKEGQQRRLRQQRLIAIGKWIADNQPRLIQCENEVGKLLFITEIPELILEDPSEAKENLILQETSVIESLAADGSPGLKSVLSTSRNLSNNCDTGEKPVVTFKENIKPREVNRDQGRSFPPKEVKSQTELRKTPVSEARKTPVTQTPTQASNSQFIPIHHPGAFPPLPSRPGFPPPTYVIPPPVAFSMGSGYTFPAGVSVPGTFLQPTAHSPAGNQVQAGKQSHIPYSQQRPSGPGPMNQGPQQSQPPSQQPLTSLPAQPTAQSTSQLQVQALTQQQQSPTKAVPALGKSPPHHSGFQQYQQADASKQLWNPPQVQGPLGKIMPVKQPYYLQTQDPIKLFEPSLQPPVMQQQPLEKKMKPFPMEPYNHNPSEVKVPEFYWDSSYSMADNRSVMAQQANIDRRGKRSPGVFRPEQDPVPRMPFEDPKSSPLLPPDLLKSLAALEEEEELIFSNPPDLYPALLGPLASLPGRSLFKSLLEKPSELMSHSSSFLSLTGFSLNQERYPNNSMFNEVYGKNLTSSSKAELNPSMAPQETSLYSLFEGTPWSPSLPASSDHSTPASQSPHSSNPSSLPSSPPTHNHNSVPFSNFGPIGTPDNRDRRTADRWKTDKPAMGGFGIDYLSATSSSESSWHQASTPSGTWTGHGPSMEDSSAVLMESLKSIWSSSMMHPGPSALEQLLMQQKQKQQRGQGTMNPPH</sequence>
<dbReference type="SMR" id="F7C572"/>
<dbReference type="GO" id="GO:0005634">
    <property type="term" value="C:nucleus"/>
    <property type="evidence" value="ECO:0007669"/>
    <property type="project" value="UniProtKB-SubCell"/>
</dbReference>
<feature type="compositionally biased region" description="Basic and acidic residues" evidence="3">
    <location>
        <begin position="856"/>
        <end position="891"/>
    </location>
</feature>
<evidence type="ECO:0000256" key="3">
    <source>
        <dbReference type="SAM" id="MobiDB-lite"/>
    </source>
</evidence>
<evidence type="ECO:0000259" key="5">
    <source>
        <dbReference type="Pfam" id="PF10374"/>
    </source>
</evidence>
<keyword evidence="2" id="KW-0539">Nucleus</keyword>
<comment type="function">
    <text evidence="2">Plays a role in nonsense-mediated mRNA decay.</text>
</comment>
<feature type="compositionally biased region" description="Basic residues" evidence="3">
    <location>
        <begin position="298"/>
        <end position="307"/>
    </location>
</feature>
<evidence type="ECO:0000259" key="4">
    <source>
        <dbReference type="Pfam" id="PF10373"/>
    </source>
</evidence>
<protein>
    <recommendedName>
        <fullName evidence="2">Nonsense-mediated mRNA decay factor</fullName>
    </recommendedName>
</protein>
<dbReference type="GeneTree" id="ENSGT00940000158333"/>
<feature type="compositionally biased region" description="Low complexity" evidence="3">
    <location>
        <begin position="983"/>
        <end position="1030"/>
    </location>
</feature>
<evidence type="ECO:0000313" key="6">
    <source>
        <dbReference type="Ensembl" id="ENSMMUP00000037894.3"/>
    </source>
</evidence>
<feature type="region of interest" description="Disordered" evidence="3">
    <location>
        <begin position="1414"/>
        <end position="1447"/>
    </location>
</feature>
<dbReference type="InterPro" id="IPR011990">
    <property type="entry name" value="TPR-like_helical_dom_sf"/>
</dbReference>
<feature type="compositionally biased region" description="Basic and acidic residues" evidence="3">
    <location>
        <begin position="1346"/>
        <end position="1360"/>
    </location>
</feature>
<organism evidence="6 7">
    <name type="scientific">Macaca mulatta</name>
    <name type="common">Rhesus macaque</name>
    <dbReference type="NCBI Taxonomy" id="9544"/>
    <lineage>
        <taxon>Eukaryota</taxon>
        <taxon>Metazoa</taxon>
        <taxon>Chordata</taxon>
        <taxon>Craniata</taxon>
        <taxon>Vertebrata</taxon>
        <taxon>Euteleostomi</taxon>
        <taxon>Mammalia</taxon>
        <taxon>Eutheria</taxon>
        <taxon>Euarchontoglires</taxon>
        <taxon>Primates</taxon>
        <taxon>Haplorrhini</taxon>
        <taxon>Catarrhini</taxon>
        <taxon>Cercopithecidae</taxon>
        <taxon>Cercopithecinae</taxon>
        <taxon>Macaca</taxon>
    </lineage>
</organism>
<dbReference type="Pfam" id="PF10374">
    <property type="entry name" value="EST1"/>
    <property type="match status" value="1"/>
</dbReference>